<dbReference type="Pfam" id="PF02470">
    <property type="entry name" value="MlaD"/>
    <property type="match status" value="1"/>
</dbReference>
<feature type="transmembrane region" description="Helical" evidence="1">
    <location>
        <begin position="12"/>
        <end position="34"/>
    </location>
</feature>
<dbReference type="Proteomes" id="UP000093861">
    <property type="component" value="Unassembled WGS sequence"/>
</dbReference>
<keyword evidence="1" id="KW-0472">Membrane</keyword>
<organism evidence="3 4">
    <name type="scientific">Mycobacterium colombiense</name>
    <dbReference type="NCBI Taxonomy" id="339268"/>
    <lineage>
        <taxon>Bacteria</taxon>
        <taxon>Bacillati</taxon>
        <taxon>Actinomycetota</taxon>
        <taxon>Actinomycetes</taxon>
        <taxon>Mycobacteriales</taxon>
        <taxon>Mycobacteriaceae</taxon>
        <taxon>Mycobacterium</taxon>
        <taxon>Mycobacterium avium complex (MAC)</taxon>
    </lineage>
</organism>
<feature type="domain" description="Mce/MlaD" evidence="2">
    <location>
        <begin position="55"/>
        <end position="122"/>
    </location>
</feature>
<protein>
    <submittedName>
        <fullName evidence="3">Mammalian cell entry related domain protein</fullName>
    </submittedName>
</protein>
<evidence type="ECO:0000313" key="4">
    <source>
        <dbReference type="Proteomes" id="UP000093861"/>
    </source>
</evidence>
<gene>
    <name evidence="3" type="ORF">A5685_14710</name>
</gene>
<evidence type="ECO:0000313" key="3">
    <source>
        <dbReference type="EMBL" id="OBH52692.1"/>
    </source>
</evidence>
<name>A0A1A2RMB9_9MYCO</name>
<keyword evidence="1" id="KW-0812">Transmembrane</keyword>
<dbReference type="AlphaFoldDB" id="A0A1A2RMB9"/>
<dbReference type="InterPro" id="IPR003399">
    <property type="entry name" value="Mce/MlaD"/>
</dbReference>
<evidence type="ECO:0000259" key="2">
    <source>
        <dbReference type="Pfam" id="PF02470"/>
    </source>
</evidence>
<comment type="caution">
    <text evidence="3">The sequence shown here is derived from an EMBL/GenBank/DDBJ whole genome shotgun (WGS) entry which is preliminary data.</text>
</comment>
<accession>A0A1A2RMB9</accession>
<evidence type="ECO:0000256" key="1">
    <source>
        <dbReference type="SAM" id="Phobius"/>
    </source>
</evidence>
<reference evidence="3 4" key="1">
    <citation type="submission" date="2016-06" db="EMBL/GenBank/DDBJ databases">
        <authorList>
            <person name="Kjaerup R.B."/>
            <person name="Dalgaard T.S."/>
            <person name="Juul-Madsen H.R."/>
        </authorList>
    </citation>
    <scope>NUCLEOTIDE SEQUENCE [LARGE SCALE GENOMIC DNA]</scope>
    <source>
        <strain evidence="3 4">E2464</strain>
    </source>
</reference>
<dbReference type="EMBL" id="LZJS01000167">
    <property type="protein sequence ID" value="OBH52692.1"/>
    <property type="molecule type" value="Genomic_DNA"/>
</dbReference>
<keyword evidence="1" id="KW-1133">Transmembrane helix</keyword>
<proteinExistence type="predicted"/>
<sequence>MLLHTSAESERRTLTGVGVAVVLSCAVAIGIYSVSSTGGRPDDRISVRIDAAYAVQGVASGTPVVMHGVEVGKVTAISSLPDGRVQLDTDLQKKPVAGLTDKMQIDFRPANYFGVTGVNVIPSAAGGQPLRDGTRVDTVPQGNFTLQALLTHLGRLSTGVITEQLINVIDRATRYTDALDPLIETMMITSSAVAKVQTVPTAQLLSNATGLSVVLPSFLNQVTNSADDLAHGDNNWMHKGLGDLTEDEVHNFMLPTINATANGIFGSIGRLEASHAGELLPLVNGMTPLVDAIPPLLRPVGVGDMLVELRQRFEKLYAGTPEQRALQVRIVLDSLPGVAAPLGVMGVP</sequence>